<dbReference type="SUPFAM" id="SSF50475">
    <property type="entry name" value="FMN-binding split barrel"/>
    <property type="match status" value="1"/>
</dbReference>
<proteinExistence type="predicted"/>
<gene>
    <name evidence="2" type="ORF">METZ01_LOCUS95409</name>
</gene>
<dbReference type="Pfam" id="PF01613">
    <property type="entry name" value="Flavin_Reduct"/>
    <property type="match status" value="1"/>
</dbReference>
<protein>
    <recommendedName>
        <fullName evidence="1">Flavin reductase like domain-containing protein</fullName>
    </recommendedName>
</protein>
<reference evidence="2" key="1">
    <citation type="submission" date="2018-05" db="EMBL/GenBank/DDBJ databases">
        <authorList>
            <person name="Lanie J.A."/>
            <person name="Ng W.-L."/>
            <person name="Kazmierczak K.M."/>
            <person name="Andrzejewski T.M."/>
            <person name="Davidsen T.M."/>
            <person name="Wayne K.J."/>
            <person name="Tettelin H."/>
            <person name="Glass J.I."/>
            <person name="Rusch D."/>
            <person name="Podicherti R."/>
            <person name="Tsui H.-C.T."/>
            <person name="Winkler M.E."/>
        </authorList>
    </citation>
    <scope>NUCLEOTIDE SEQUENCE</scope>
</reference>
<dbReference type="SMART" id="SM00903">
    <property type="entry name" value="Flavin_Reduct"/>
    <property type="match status" value="1"/>
</dbReference>
<dbReference type="PANTHER" id="PTHR43812">
    <property type="entry name" value="BLR2425 PROTEIN"/>
    <property type="match status" value="1"/>
</dbReference>
<dbReference type="GO" id="GO:0010181">
    <property type="term" value="F:FMN binding"/>
    <property type="evidence" value="ECO:0007669"/>
    <property type="project" value="InterPro"/>
</dbReference>
<dbReference type="InterPro" id="IPR012349">
    <property type="entry name" value="Split_barrel_FMN-bd"/>
</dbReference>
<dbReference type="EMBL" id="UINC01009491">
    <property type="protein sequence ID" value="SVA42555.1"/>
    <property type="molecule type" value="Genomic_DNA"/>
</dbReference>
<dbReference type="PANTHER" id="PTHR43812:SF2">
    <property type="entry name" value="FLAVIN REDUCTASE LIKE DOMAIN-CONTAINING PROTEIN"/>
    <property type="match status" value="1"/>
</dbReference>
<sequence>MFYEPVKNNHGLSKNPFNSLVVPRPIGWISSIDTEGIVNLAPYSFFNAVCYRPPTVMFASGPGSGTDGMKDSLRNVEATGEFVCNLATWETREQMNQTSASVSPKTDEMELSGLTPLSSNLVNVPRVAETPVNLECRYLKSVRVPSWEEKDRYFIVLGEVIGIHIRDEYLTEDGLVNIAKINPIGRMGYNDYTSVSGNTIFTMVRPD</sequence>
<dbReference type="Gene3D" id="2.30.110.10">
    <property type="entry name" value="Electron Transport, Fmn-binding Protein, Chain A"/>
    <property type="match status" value="1"/>
</dbReference>
<evidence type="ECO:0000313" key="2">
    <source>
        <dbReference type="EMBL" id="SVA42555.1"/>
    </source>
</evidence>
<name>A0A381VQG1_9ZZZZ</name>
<accession>A0A381VQG1</accession>
<organism evidence="2">
    <name type="scientific">marine metagenome</name>
    <dbReference type="NCBI Taxonomy" id="408172"/>
    <lineage>
        <taxon>unclassified sequences</taxon>
        <taxon>metagenomes</taxon>
        <taxon>ecological metagenomes</taxon>
    </lineage>
</organism>
<dbReference type="AlphaFoldDB" id="A0A381VQG1"/>
<evidence type="ECO:0000259" key="1">
    <source>
        <dbReference type="SMART" id="SM00903"/>
    </source>
</evidence>
<dbReference type="InterPro" id="IPR002563">
    <property type="entry name" value="Flavin_Rdtase-like_dom"/>
</dbReference>
<feature type="domain" description="Flavin reductase like" evidence="1">
    <location>
        <begin position="19"/>
        <end position="179"/>
    </location>
</feature>